<keyword evidence="3" id="KW-1185">Reference proteome</keyword>
<dbReference type="EnsemblMetazoa" id="G11023.4">
    <property type="protein sequence ID" value="G11023.4:cds"/>
    <property type="gene ID" value="G11023"/>
</dbReference>
<accession>A0A8W8HUK0</accession>
<dbReference type="AlphaFoldDB" id="A0A8W8HUK0"/>
<dbReference type="EnsemblMetazoa" id="G11023.3">
    <property type="protein sequence ID" value="G11023.3:cds"/>
    <property type="gene ID" value="G11023"/>
</dbReference>
<feature type="compositionally biased region" description="Polar residues" evidence="1">
    <location>
        <begin position="256"/>
        <end position="265"/>
    </location>
</feature>
<organism evidence="2 3">
    <name type="scientific">Magallana gigas</name>
    <name type="common">Pacific oyster</name>
    <name type="synonym">Crassostrea gigas</name>
    <dbReference type="NCBI Taxonomy" id="29159"/>
    <lineage>
        <taxon>Eukaryota</taxon>
        <taxon>Metazoa</taxon>
        <taxon>Spiralia</taxon>
        <taxon>Lophotrochozoa</taxon>
        <taxon>Mollusca</taxon>
        <taxon>Bivalvia</taxon>
        <taxon>Autobranchia</taxon>
        <taxon>Pteriomorphia</taxon>
        <taxon>Ostreida</taxon>
        <taxon>Ostreoidea</taxon>
        <taxon>Ostreidae</taxon>
        <taxon>Magallana</taxon>
    </lineage>
</organism>
<feature type="compositionally biased region" description="Basic and acidic residues" evidence="1">
    <location>
        <begin position="1"/>
        <end position="12"/>
    </location>
</feature>
<sequence length="463" mass="53058">MRESPYIERKENSSNYSTSESYSKERTSSIKSECGKTKIFKVREDVYLVQNNLVDKNLLRNSIASKLRQGIPGELCNRTEVVNKLKRENLKEYLRLSSLNKKFNSEMQMEKSRISSEGHQLIKRHEQMRRNSDTVRRNQEKMKVFFDNRKNSSSTLPQISNRATTPVAKRVVMDHTNGESAFVKRLDRPSTYPRVPIDKDDSTYVKVYKQKGIFLPQNKYPDKHSISKPETSILKKGQTPMTPDYEDLTLGMNDLDTYSNQSSSPVPSPKETSKRKSARRVTWSGVDREKPEKTAPKSAAYVRKTPEIYSPVQDGRSEINSTPCSQKSFKSDSSLYKQISYRKGRSKIETIGIQWKLPPGAKVDNSRSRYAGHLSKNLNPCSTGLEKEGMSITRTKWHVPRIQSLETYDLYKVWLEKLEKLKTGENNRIPMGPRIHSSNRSISLTVPTMSEIPNPSLITGSNM</sequence>
<dbReference type="Proteomes" id="UP000005408">
    <property type="component" value="Unassembled WGS sequence"/>
</dbReference>
<protein>
    <submittedName>
        <fullName evidence="2">Uncharacterized protein</fullName>
    </submittedName>
</protein>
<evidence type="ECO:0000256" key="1">
    <source>
        <dbReference type="SAM" id="MobiDB-lite"/>
    </source>
</evidence>
<dbReference type="EnsemblMetazoa" id="G11023.8">
    <property type="protein sequence ID" value="G11023.8:cds"/>
    <property type="gene ID" value="G11023"/>
</dbReference>
<feature type="region of interest" description="Disordered" evidence="1">
    <location>
        <begin position="217"/>
        <end position="298"/>
    </location>
</feature>
<dbReference type="EnsemblMetazoa" id="G11023.2">
    <property type="protein sequence ID" value="G11023.2:cds"/>
    <property type="gene ID" value="G11023"/>
</dbReference>
<dbReference type="OrthoDB" id="6117630at2759"/>
<name>A0A8W8HUK0_MAGGI</name>
<dbReference type="EnsemblMetazoa" id="G11023.7">
    <property type="protein sequence ID" value="G11023.7:cds"/>
    <property type="gene ID" value="G11023"/>
</dbReference>
<reference evidence="2" key="1">
    <citation type="submission" date="2022-08" db="UniProtKB">
        <authorList>
            <consortium name="EnsemblMetazoa"/>
        </authorList>
    </citation>
    <scope>IDENTIFICATION</scope>
    <source>
        <strain evidence="2">05x7-T-G4-1.051#20</strain>
    </source>
</reference>
<feature type="compositionally biased region" description="Basic and acidic residues" evidence="1">
    <location>
        <begin position="286"/>
        <end position="295"/>
    </location>
</feature>
<dbReference type="EnsemblMetazoa" id="G11023.5">
    <property type="protein sequence ID" value="G11023.5:cds"/>
    <property type="gene ID" value="G11023"/>
</dbReference>
<feature type="region of interest" description="Disordered" evidence="1">
    <location>
        <begin position="1"/>
        <end position="28"/>
    </location>
</feature>
<evidence type="ECO:0000313" key="3">
    <source>
        <dbReference type="Proteomes" id="UP000005408"/>
    </source>
</evidence>
<proteinExistence type="predicted"/>
<dbReference type="EnsemblMetazoa" id="G11023.6">
    <property type="protein sequence ID" value="G11023.6:cds"/>
    <property type="gene ID" value="G11023"/>
</dbReference>
<dbReference type="EnsemblMetazoa" id="G11023.1">
    <property type="protein sequence ID" value="G11023.1:cds"/>
    <property type="gene ID" value="G11023"/>
</dbReference>
<evidence type="ECO:0000313" key="2">
    <source>
        <dbReference type="EnsemblMetazoa" id="G11023.4:cds"/>
    </source>
</evidence>